<dbReference type="PROSITE" id="PS50263">
    <property type="entry name" value="CN_HYDROLASE"/>
    <property type="match status" value="1"/>
</dbReference>
<dbReference type="STRING" id="28045.AWB95_03500"/>
<comment type="caution">
    <text evidence="11">The sequence shown here is derived from an EMBL/GenBank/DDBJ whole genome shotgun (WGS) entry which is preliminary data.</text>
</comment>
<reference evidence="11 12" key="1">
    <citation type="submission" date="2016-01" db="EMBL/GenBank/DDBJ databases">
        <title>The new phylogeny of the genus Mycobacterium.</title>
        <authorList>
            <person name="Tarcisio F."/>
            <person name="Conor M."/>
            <person name="Antonella G."/>
            <person name="Elisabetta G."/>
            <person name="Giulia F.S."/>
            <person name="Sara T."/>
            <person name="Anna F."/>
            <person name="Clotilde B."/>
            <person name="Roberto B."/>
            <person name="Veronica D.S."/>
            <person name="Fabio R."/>
            <person name="Monica P."/>
            <person name="Olivier J."/>
            <person name="Enrico T."/>
            <person name="Nicola S."/>
        </authorList>
    </citation>
    <scope>NUCLEOTIDE SEQUENCE [LARGE SCALE GENOMIC DNA]</scope>
    <source>
        <strain evidence="11 12">DSM 44243</strain>
    </source>
</reference>
<keyword evidence="12" id="KW-1185">Reference proteome</keyword>
<keyword evidence="5 8" id="KW-1133">Transmembrane helix</keyword>
<dbReference type="NCBIfam" id="TIGR00546">
    <property type="entry name" value="lnt"/>
    <property type="match status" value="1"/>
</dbReference>
<dbReference type="GO" id="GO:0042158">
    <property type="term" value="P:lipoprotein biosynthetic process"/>
    <property type="evidence" value="ECO:0007669"/>
    <property type="project" value="UniProtKB-UniRule"/>
</dbReference>
<feature type="compositionally biased region" description="Acidic residues" evidence="9">
    <location>
        <begin position="22"/>
        <end position="58"/>
    </location>
</feature>
<comment type="similarity">
    <text evidence="8">Belongs to the CN hydrolase family. Apolipoprotein N-acyltransferase subfamily.</text>
</comment>
<keyword evidence="3 8" id="KW-0808">Transferase</keyword>
<comment type="catalytic activity">
    <reaction evidence="8">
        <text>N-terminal S-1,2-diacyl-sn-glyceryl-L-cysteinyl-[lipoprotein] + a glycerophospholipid = N-acyl-S-1,2-diacyl-sn-glyceryl-L-cysteinyl-[lipoprotein] + a 2-acyl-sn-glycero-3-phospholipid + H(+)</text>
        <dbReference type="Rhea" id="RHEA:48228"/>
        <dbReference type="Rhea" id="RHEA-COMP:14681"/>
        <dbReference type="Rhea" id="RHEA-COMP:14684"/>
        <dbReference type="ChEBI" id="CHEBI:15378"/>
        <dbReference type="ChEBI" id="CHEBI:136912"/>
        <dbReference type="ChEBI" id="CHEBI:140656"/>
        <dbReference type="ChEBI" id="CHEBI:140657"/>
        <dbReference type="ChEBI" id="CHEBI:140660"/>
        <dbReference type="EC" id="2.3.1.269"/>
    </reaction>
</comment>
<feature type="compositionally biased region" description="Acidic residues" evidence="9">
    <location>
        <begin position="628"/>
        <end position="644"/>
    </location>
</feature>
<evidence type="ECO:0000256" key="9">
    <source>
        <dbReference type="SAM" id="MobiDB-lite"/>
    </source>
</evidence>
<comment type="function">
    <text evidence="8">Catalyzes the phospholipid dependent N-acylation of the N-terminal cysteine of apolipoprotein, the last step in lipoprotein maturation.</text>
</comment>
<feature type="transmembrane region" description="Helical" evidence="8">
    <location>
        <begin position="145"/>
        <end position="163"/>
    </location>
</feature>
<dbReference type="InterPro" id="IPR004563">
    <property type="entry name" value="Apolipo_AcylTrfase"/>
</dbReference>
<feature type="transmembrane region" description="Helical" evidence="8">
    <location>
        <begin position="169"/>
        <end position="193"/>
    </location>
</feature>
<accession>A0A1X1RW59</accession>
<dbReference type="GO" id="GO:0005886">
    <property type="term" value="C:plasma membrane"/>
    <property type="evidence" value="ECO:0007669"/>
    <property type="project" value="UniProtKB-SubCell"/>
</dbReference>
<dbReference type="Gene3D" id="3.60.110.10">
    <property type="entry name" value="Carbon-nitrogen hydrolase"/>
    <property type="match status" value="1"/>
</dbReference>
<evidence type="ECO:0000313" key="12">
    <source>
        <dbReference type="Proteomes" id="UP000193907"/>
    </source>
</evidence>
<sequence>MPKERRRFDRIDDATEILPLVSDDDTGEIPVPDEDDEFDDFDDIDAGDDSDEFDDGPDPSERTGSALGQAIRARLAALGPAVLARLPGIVDALKPRLLRLSATVAAALLLYASFPATNWWWAAVVSFALLAWVLTRPATTPAGGLGYGFLFGLTFYLPLLPWIGSLVGAMPWMALATVSAVFPAIFGISAVAARRLPGWPVWFAPVWVAQEWLKSTGPFGGFPWGVVAFGQTDGPFLPLVRLGGPPLLSLGIVLIGCSATAMAGEIVTWWQSPHRPERVPAVMLPTVCICVVLFATIAVWPSVRRSGTGAGNEPVVTVAAVQGNVPRLGLDFNSQRRAVLDNHVRETRRLTDDVHAGRAPQPQFVVWPEDASDIDPLANPDAGQLITAAAAAIGAPILVGTVLDVPNGPPDQRAYTNTVIVWNPGSGPAERHDKQIVQPFGEYLPWPWLFKHLSGFAAWAGHMVPGQSSGVVHAAGIPVGVATCWEVIFDRAPRESVRNGAQVLAMPSNNATFDQTMSEQQLAFDKVRAVEHDRYVVVAGTVGVSAVIAPDGRELGRTDFFEPAYLDTQVRLKTALTPATRWGPIVQWILVLAGVGAILAGILHNGWFPRPNRRWLRPAKRGAPAAASDDEPPEDIDDVDEPPDEGGRHSARFGPDEGAI</sequence>
<dbReference type="PANTHER" id="PTHR38686">
    <property type="entry name" value="APOLIPOPROTEIN N-ACYLTRANSFERASE"/>
    <property type="match status" value="1"/>
</dbReference>
<dbReference type="GO" id="GO:0016410">
    <property type="term" value="F:N-acyltransferase activity"/>
    <property type="evidence" value="ECO:0007669"/>
    <property type="project" value="UniProtKB-UniRule"/>
</dbReference>
<evidence type="ECO:0000256" key="8">
    <source>
        <dbReference type="HAMAP-Rule" id="MF_01148"/>
    </source>
</evidence>
<organism evidence="11 12">
    <name type="scientific">Mycobacterium celatum</name>
    <dbReference type="NCBI Taxonomy" id="28045"/>
    <lineage>
        <taxon>Bacteria</taxon>
        <taxon>Bacillati</taxon>
        <taxon>Actinomycetota</taxon>
        <taxon>Actinomycetes</taxon>
        <taxon>Mycobacteriales</taxon>
        <taxon>Mycobacteriaceae</taxon>
        <taxon>Mycobacterium</taxon>
    </lineage>
</organism>
<keyword evidence="6 8" id="KW-0472">Membrane</keyword>
<evidence type="ECO:0000256" key="6">
    <source>
        <dbReference type="ARBA" id="ARBA00023136"/>
    </source>
</evidence>
<feature type="domain" description="CN hydrolase" evidence="10">
    <location>
        <begin position="316"/>
        <end position="572"/>
    </location>
</feature>
<evidence type="ECO:0000259" key="10">
    <source>
        <dbReference type="PROSITE" id="PS50263"/>
    </source>
</evidence>
<dbReference type="Pfam" id="PF20154">
    <property type="entry name" value="LNT_N"/>
    <property type="match status" value="1"/>
</dbReference>
<evidence type="ECO:0000313" key="11">
    <source>
        <dbReference type="EMBL" id="ORV18549.1"/>
    </source>
</evidence>
<comment type="pathway">
    <text evidence="8">Protein modification; lipoprotein biosynthesis (N-acyl transfer).</text>
</comment>
<feature type="transmembrane region" description="Helical" evidence="8">
    <location>
        <begin position="585"/>
        <end position="608"/>
    </location>
</feature>
<evidence type="ECO:0000256" key="1">
    <source>
        <dbReference type="ARBA" id="ARBA00004651"/>
    </source>
</evidence>
<keyword evidence="2 8" id="KW-1003">Cell membrane</keyword>
<gene>
    <name evidence="8" type="primary">lnt</name>
    <name evidence="11" type="ORF">AWB95_03500</name>
</gene>
<evidence type="ECO:0000256" key="2">
    <source>
        <dbReference type="ARBA" id="ARBA00022475"/>
    </source>
</evidence>
<dbReference type="InterPro" id="IPR036526">
    <property type="entry name" value="C-N_Hydrolase_sf"/>
</dbReference>
<feature type="transmembrane region" description="Helical" evidence="8">
    <location>
        <begin position="282"/>
        <end position="300"/>
    </location>
</feature>
<keyword evidence="7 8" id="KW-0012">Acyltransferase</keyword>
<dbReference type="CDD" id="cd07571">
    <property type="entry name" value="ALP_N-acyl_transferase"/>
    <property type="match status" value="1"/>
</dbReference>
<dbReference type="AlphaFoldDB" id="A0A1X1RW59"/>
<evidence type="ECO:0000256" key="3">
    <source>
        <dbReference type="ARBA" id="ARBA00022679"/>
    </source>
</evidence>
<feature type="region of interest" description="Disordered" evidence="9">
    <location>
        <begin position="619"/>
        <end position="660"/>
    </location>
</feature>
<dbReference type="EC" id="2.3.1.269" evidence="8"/>
<protein>
    <recommendedName>
        <fullName evidence="8">Apolipoprotein N-acyltransferase</fullName>
        <shortName evidence="8">ALP N-acyltransferase</shortName>
        <ecNumber evidence="8">2.3.1.269</ecNumber>
    </recommendedName>
</protein>
<dbReference type="HAMAP" id="MF_01148">
    <property type="entry name" value="Lnt"/>
    <property type="match status" value="1"/>
</dbReference>
<dbReference type="Proteomes" id="UP000193907">
    <property type="component" value="Unassembled WGS sequence"/>
</dbReference>
<dbReference type="UniPathway" id="UPA00666"/>
<comment type="subcellular location">
    <subcellularLocation>
        <location evidence="1 8">Cell membrane</location>
        <topology evidence="1 8">Multi-pass membrane protein</topology>
    </subcellularLocation>
</comment>
<keyword evidence="4 8" id="KW-0812">Transmembrane</keyword>
<evidence type="ECO:0000256" key="4">
    <source>
        <dbReference type="ARBA" id="ARBA00022692"/>
    </source>
</evidence>
<dbReference type="Pfam" id="PF00795">
    <property type="entry name" value="CN_hydrolase"/>
    <property type="match status" value="1"/>
</dbReference>
<dbReference type="EMBL" id="LQOM01000014">
    <property type="protein sequence ID" value="ORV18549.1"/>
    <property type="molecule type" value="Genomic_DNA"/>
</dbReference>
<dbReference type="InterPro" id="IPR045378">
    <property type="entry name" value="LNT_N"/>
</dbReference>
<dbReference type="InterPro" id="IPR003010">
    <property type="entry name" value="C-N_Hydrolase"/>
</dbReference>
<keyword evidence="11" id="KW-0449">Lipoprotein</keyword>
<feature type="transmembrane region" description="Helical" evidence="8">
    <location>
        <begin position="247"/>
        <end position="270"/>
    </location>
</feature>
<dbReference type="PANTHER" id="PTHR38686:SF1">
    <property type="entry name" value="APOLIPOPROTEIN N-ACYLTRANSFERASE"/>
    <property type="match status" value="1"/>
</dbReference>
<proteinExistence type="inferred from homology"/>
<name>A0A1X1RW59_MYCCE</name>
<dbReference type="SUPFAM" id="SSF56317">
    <property type="entry name" value="Carbon-nitrogen hydrolase"/>
    <property type="match status" value="1"/>
</dbReference>
<feature type="transmembrane region" description="Helical" evidence="8">
    <location>
        <begin position="97"/>
        <end position="114"/>
    </location>
</feature>
<evidence type="ECO:0000256" key="5">
    <source>
        <dbReference type="ARBA" id="ARBA00022989"/>
    </source>
</evidence>
<evidence type="ECO:0000256" key="7">
    <source>
        <dbReference type="ARBA" id="ARBA00023315"/>
    </source>
</evidence>
<feature type="region of interest" description="Disordered" evidence="9">
    <location>
        <begin position="19"/>
        <end position="64"/>
    </location>
</feature>